<dbReference type="Pfam" id="PF26086">
    <property type="entry name" value="Niban2"/>
    <property type="match status" value="2"/>
</dbReference>
<dbReference type="EMBL" id="BAAFST010000008">
    <property type="protein sequence ID" value="GAB1293289.1"/>
    <property type="molecule type" value="Genomic_DNA"/>
</dbReference>
<dbReference type="CDD" id="cd01400">
    <property type="entry name" value="6PGL"/>
    <property type="match status" value="1"/>
</dbReference>
<feature type="region of interest" description="Disordered" evidence="2">
    <location>
        <begin position="946"/>
        <end position="983"/>
    </location>
</feature>
<dbReference type="InterPro" id="IPR026088">
    <property type="entry name" value="Niban-like"/>
</dbReference>
<proteinExistence type="inferred from homology"/>
<gene>
    <name evidence="4" type="ORF">APTSU1_000852000</name>
</gene>
<dbReference type="CDD" id="cd23949">
    <property type="entry name" value="Niban-like"/>
    <property type="match status" value="1"/>
</dbReference>
<dbReference type="InterPro" id="IPR037171">
    <property type="entry name" value="NagB/RpiA_transferase-like"/>
</dbReference>
<dbReference type="InterPro" id="IPR059060">
    <property type="entry name" value="Niban_1/2/3_dom"/>
</dbReference>
<protein>
    <submittedName>
        <fullName evidence="4">Niban apoptosis regulator 3</fullName>
    </submittedName>
</protein>
<dbReference type="SMART" id="SM00233">
    <property type="entry name" value="PH"/>
    <property type="match status" value="1"/>
</dbReference>
<dbReference type="PANTHER" id="PTHR14392">
    <property type="entry name" value="NIBAN FAMILY MEMBER"/>
    <property type="match status" value="1"/>
</dbReference>
<dbReference type="InterPro" id="IPR001849">
    <property type="entry name" value="PH_domain"/>
</dbReference>
<evidence type="ECO:0000259" key="3">
    <source>
        <dbReference type="SMART" id="SM00233"/>
    </source>
</evidence>
<dbReference type="Pfam" id="PF01182">
    <property type="entry name" value="Glucosamine_iso"/>
    <property type="match status" value="1"/>
</dbReference>
<comment type="similarity">
    <text evidence="1">Belongs to the Niban family.</text>
</comment>
<accession>A0ABQ0F1X1</accession>
<name>A0ABQ0F1X1_APOSI</name>
<organism evidence="4 5">
    <name type="scientific">Apodemus speciosus</name>
    <name type="common">Large Japanese field mouse</name>
    <dbReference type="NCBI Taxonomy" id="105296"/>
    <lineage>
        <taxon>Eukaryota</taxon>
        <taxon>Metazoa</taxon>
        <taxon>Chordata</taxon>
        <taxon>Craniata</taxon>
        <taxon>Vertebrata</taxon>
        <taxon>Euteleostomi</taxon>
        <taxon>Mammalia</taxon>
        <taxon>Eutheria</taxon>
        <taxon>Euarchontoglires</taxon>
        <taxon>Glires</taxon>
        <taxon>Rodentia</taxon>
        <taxon>Myomorpha</taxon>
        <taxon>Muroidea</taxon>
        <taxon>Muridae</taxon>
        <taxon>Murinae</taxon>
        <taxon>Apodemus</taxon>
    </lineage>
</organism>
<evidence type="ECO:0000256" key="2">
    <source>
        <dbReference type="SAM" id="MobiDB-lite"/>
    </source>
</evidence>
<dbReference type="InterPro" id="IPR005900">
    <property type="entry name" value="6-phosphogluconolactonase_DevB"/>
</dbReference>
<feature type="domain" description="PH" evidence="3">
    <location>
        <begin position="328"/>
        <end position="511"/>
    </location>
</feature>
<evidence type="ECO:0000256" key="1">
    <source>
        <dbReference type="ARBA" id="ARBA00010251"/>
    </source>
</evidence>
<reference evidence="4 5" key="1">
    <citation type="submission" date="2024-08" db="EMBL/GenBank/DDBJ databases">
        <title>The draft genome of Apodemus speciosus.</title>
        <authorList>
            <person name="Nabeshima K."/>
            <person name="Suzuki S."/>
            <person name="Onuma M."/>
        </authorList>
    </citation>
    <scope>NUCLEOTIDE SEQUENCE [LARGE SCALE GENOMIC DNA]</scope>
    <source>
        <strain evidence="4">IB14-021</strain>
    </source>
</reference>
<dbReference type="SUPFAM" id="SSF50729">
    <property type="entry name" value="PH domain-like"/>
    <property type="match status" value="1"/>
</dbReference>
<evidence type="ECO:0000313" key="4">
    <source>
        <dbReference type="EMBL" id="GAB1293289.1"/>
    </source>
</evidence>
<dbReference type="Proteomes" id="UP001623349">
    <property type="component" value="Unassembled WGS sequence"/>
</dbReference>
<dbReference type="Gene3D" id="3.40.50.1360">
    <property type="match status" value="1"/>
</dbReference>
<dbReference type="SUPFAM" id="SSF100950">
    <property type="entry name" value="NagB/RpiA/CoA transferase-like"/>
    <property type="match status" value="1"/>
</dbReference>
<sequence length="983" mass="107146">MAAPTSSLISVFSSPQELGASLAQLVAQRAASCLEGNRGRFALGLSGGSLVSMLARDLPAAAAPAGPASFARWTLGFCDERLVPFDHAESTYGLYRTHLLSKLPIPDSQVLTIDPALPVEDAAEDYARKLRQALQGDPVPVFDLLILGVGPDGHTCSLFPGHPLLQEREKVVAPISDSPKPPPQRVTLTLPVLNAAQSVIFVATGESKAAVLKRILEDEDGALPATMVQPRTGALCWFLDEAAARLLSVPFEKHSTLSQVDGMLRTFLPCYRRQLAAAVLRHISQELGPQEPAGRQLSHTKVMLTYQGLDSGCRLLALGVLLKLPRVREHQGPLTLLQGHPPQWQPTFCVLRGDGRLEWFSHKEVSGQPEALRSPRECESGGRPRGSAALTGYTVLTSQREYLCLLDDLCPSSSALCEAAPGLHQYPRCVPPAPRRVASIRVSTHALGRTRSTYCPGEDLAQEEPLRALEEPVSFPLFLVHPFRAHLCFFARSRGAQRAWRLGLQGAIRLRATVLQRTRAPAACAFLDAVLLYRRRRGYAGGDDATLGSDAEVLSAELMRELLPALRAQTLRGLRGAGRARARACAEFLDTVHAAVLARASSGLRAFQPEKDALLAALERMVRTDLEQILQQRALGARRLEAEIQDAMEACLCRKVDLQLPQLALALLSPVEATLQAVRTLLIRGMDRLGHYLRKNPSGTRLRREVYEFGEIPWDPELMQTCYREAERGHNHLAQLAKPFGFLGMQSLVFGAQDLAQQDRSSLSLRLAPRGTAGDAASELMAAAVTTFLQLADQCLTSALDRSQAAEQLEKVRALVLKKFTSDCETARRGFTREWLLGIVWPFVWSQLGMSRDVEAPEADGDILAVGWQVLTTEGVCRDVIQGLLLQRIDRELKKVLGASDRACSPADCSGAQWGQEGTEFRSVNNTGRGRDGSLPSARALEAHWSHSHANSATGSHVKGRSRKRPAPPYTWAVPSGTFSPVG</sequence>
<evidence type="ECO:0000313" key="5">
    <source>
        <dbReference type="Proteomes" id="UP001623349"/>
    </source>
</evidence>
<comment type="caution">
    <text evidence="4">The sequence shown here is derived from an EMBL/GenBank/DDBJ whole genome shotgun (WGS) entry which is preliminary data.</text>
</comment>
<dbReference type="InterPro" id="IPR006148">
    <property type="entry name" value="Glc/Gal-6P_isomerase"/>
</dbReference>
<dbReference type="PANTHER" id="PTHR14392:SF4">
    <property type="entry name" value="PROTEIN NIBAN 3"/>
    <property type="match status" value="1"/>
</dbReference>
<dbReference type="NCBIfam" id="TIGR01198">
    <property type="entry name" value="pgl"/>
    <property type="match status" value="1"/>
</dbReference>
<keyword evidence="5" id="KW-1185">Reference proteome</keyword>